<feature type="domain" description="RNA polymerase subunit H/Rpb5 C-terminal" evidence="7">
    <location>
        <begin position="148"/>
        <end position="201"/>
    </location>
</feature>
<dbReference type="GO" id="GO:0016491">
    <property type="term" value="F:oxidoreductase activity"/>
    <property type="evidence" value="ECO:0007669"/>
    <property type="project" value="UniProtKB-KW"/>
</dbReference>
<dbReference type="GO" id="GO:0004140">
    <property type="term" value="F:dephospho-CoA kinase activity"/>
    <property type="evidence" value="ECO:0007669"/>
    <property type="project" value="InterPro"/>
</dbReference>
<dbReference type="Gene3D" id="3.90.940.20">
    <property type="entry name" value="RPB5-like RNA polymerase subunit"/>
    <property type="match status" value="1"/>
</dbReference>
<dbReference type="PRINTS" id="PR00081">
    <property type="entry name" value="GDHRDH"/>
</dbReference>
<evidence type="ECO:0000256" key="6">
    <source>
        <dbReference type="ARBA" id="ARBA00032836"/>
    </source>
</evidence>
<dbReference type="GO" id="GO:0005524">
    <property type="term" value="F:ATP binding"/>
    <property type="evidence" value="ECO:0007669"/>
    <property type="project" value="UniProtKB-KW"/>
</dbReference>
<evidence type="ECO:0000259" key="9">
    <source>
        <dbReference type="Pfam" id="PF03871"/>
    </source>
</evidence>
<dbReference type="InterPro" id="IPR036291">
    <property type="entry name" value="NAD(P)-bd_dom_sf"/>
</dbReference>
<dbReference type="Gene3D" id="3.40.1340.10">
    <property type="entry name" value="RNA polymerase, Rpb5, N-terminal domain"/>
    <property type="match status" value="1"/>
</dbReference>
<dbReference type="HAMAP" id="MF_00376">
    <property type="entry name" value="Dephospho_CoA_kinase"/>
    <property type="match status" value="1"/>
</dbReference>
<dbReference type="InterPro" id="IPR036710">
    <property type="entry name" value="RNA_pol_Rpb5_N_sf"/>
</dbReference>
<dbReference type="CDD" id="cd05327">
    <property type="entry name" value="retinol-DH_like_SDR_c_like"/>
    <property type="match status" value="1"/>
</dbReference>
<keyword evidence="3" id="KW-0547">Nucleotide-binding</keyword>
<dbReference type="InterPro" id="IPR004821">
    <property type="entry name" value="Cyt_trans-like"/>
</dbReference>
<dbReference type="GO" id="GO:0003899">
    <property type="term" value="F:DNA-directed RNA polymerase activity"/>
    <property type="evidence" value="ECO:0007669"/>
    <property type="project" value="InterPro"/>
</dbReference>
<dbReference type="PROSITE" id="PS51219">
    <property type="entry name" value="DPCK"/>
    <property type="match status" value="1"/>
</dbReference>
<evidence type="ECO:0000256" key="4">
    <source>
        <dbReference type="ARBA" id="ARBA00022840"/>
    </source>
</evidence>
<keyword evidence="4" id="KW-0067">ATP-binding</keyword>
<dbReference type="GO" id="GO:0006351">
    <property type="term" value="P:DNA-templated transcription"/>
    <property type="evidence" value="ECO:0007669"/>
    <property type="project" value="InterPro"/>
</dbReference>
<evidence type="ECO:0000256" key="3">
    <source>
        <dbReference type="ARBA" id="ARBA00022741"/>
    </source>
</evidence>
<organism evidence="10 11">
    <name type="scientific">Trichinella nelsoni</name>
    <dbReference type="NCBI Taxonomy" id="6336"/>
    <lineage>
        <taxon>Eukaryota</taxon>
        <taxon>Metazoa</taxon>
        <taxon>Ecdysozoa</taxon>
        <taxon>Nematoda</taxon>
        <taxon>Enoplea</taxon>
        <taxon>Dorylaimia</taxon>
        <taxon>Trichinellida</taxon>
        <taxon>Trichinellidae</taxon>
        <taxon>Trichinella</taxon>
    </lineage>
</organism>
<dbReference type="Gene3D" id="3.40.50.720">
    <property type="entry name" value="NAD(P)-binding Rossmann-like Domain"/>
    <property type="match status" value="1"/>
</dbReference>
<dbReference type="Pfam" id="PF01191">
    <property type="entry name" value="RNA_pol_Rpb5_C"/>
    <property type="match status" value="1"/>
</dbReference>
<dbReference type="Pfam" id="PF03871">
    <property type="entry name" value="RNA_pol_Rpb5_N"/>
    <property type="match status" value="1"/>
</dbReference>
<evidence type="ECO:0000259" key="8">
    <source>
        <dbReference type="Pfam" id="PF01467"/>
    </source>
</evidence>
<dbReference type="SUPFAM" id="SSF52374">
    <property type="entry name" value="Nucleotidylyl transferase"/>
    <property type="match status" value="1"/>
</dbReference>
<dbReference type="EMBL" id="JYDL01000002">
    <property type="protein sequence ID" value="KRX27763.1"/>
    <property type="molecule type" value="Genomic_DNA"/>
</dbReference>
<dbReference type="InterPro" id="IPR001977">
    <property type="entry name" value="Depp_CoAkinase"/>
</dbReference>
<dbReference type="SUPFAM" id="SSF51735">
    <property type="entry name" value="NAD(P)-binding Rossmann-fold domains"/>
    <property type="match status" value="1"/>
</dbReference>
<dbReference type="SUPFAM" id="SSF53036">
    <property type="entry name" value="Eukaryotic RPB5 N-terminal domain"/>
    <property type="match status" value="1"/>
</dbReference>
<keyword evidence="2" id="KW-0240">DNA-directed RNA polymerase</keyword>
<dbReference type="CDD" id="cd02022">
    <property type="entry name" value="DPCK"/>
    <property type="match status" value="1"/>
</dbReference>
<keyword evidence="5" id="KW-0560">Oxidoreductase</keyword>
<gene>
    <name evidence="10" type="primary">COASY</name>
    <name evidence="10" type="ORF">T07_1791</name>
</gene>
<dbReference type="InterPro" id="IPR000783">
    <property type="entry name" value="RNA_pol_subH/Rpb5_C"/>
</dbReference>
<dbReference type="NCBIfam" id="TIGR00152">
    <property type="entry name" value="dephospho-CoA kinase"/>
    <property type="match status" value="1"/>
</dbReference>
<dbReference type="InterPro" id="IPR027417">
    <property type="entry name" value="P-loop_NTPase"/>
</dbReference>
<evidence type="ECO:0000256" key="2">
    <source>
        <dbReference type="ARBA" id="ARBA00022478"/>
    </source>
</evidence>
<dbReference type="InterPro" id="IPR002347">
    <property type="entry name" value="SDR_fam"/>
</dbReference>
<evidence type="ECO:0000313" key="11">
    <source>
        <dbReference type="Proteomes" id="UP000054630"/>
    </source>
</evidence>
<dbReference type="Pfam" id="PF01121">
    <property type="entry name" value="CoaE"/>
    <property type="match status" value="1"/>
</dbReference>
<dbReference type="Pfam" id="PF01467">
    <property type="entry name" value="CTP_transf_like"/>
    <property type="match status" value="1"/>
</dbReference>
<reference evidence="10 11" key="1">
    <citation type="submission" date="2015-01" db="EMBL/GenBank/DDBJ databases">
        <title>Evolution of Trichinella species and genotypes.</title>
        <authorList>
            <person name="Korhonen P.K."/>
            <person name="Edoardo P."/>
            <person name="Giuseppe L.R."/>
            <person name="Gasser R.B."/>
        </authorList>
    </citation>
    <scope>NUCLEOTIDE SEQUENCE [LARGE SCALE GENOMIC DNA]</scope>
    <source>
        <strain evidence="10">ISS37</strain>
    </source>
</reference>
<keyword evidence="11" id="KW-1185">Reference proteome</keyword>
<evidence type="ECO:0000256" key="1">
    <source>
        <dbReference type="ARBA" id="ARBA00020809"/>
    </source>
</evidence>
<feature type="non-terminal residue" evidence="10">
    <location>
        <position position="1"/>
    </location>
</feature>
<feature type="domain" description="RNA polymerase Rpb5 N-terminal" evidence="9">
    <location>
        <begin position="15"/>
        <end position="104"/>
    </location>
</feature>
<protein>
    <recommendedName>
        <fullName evidence="1">DNA-directed RNA polymerases I, II, and III subunit RPABC1</fullName>
    </recommendedName>
    <alternativeName>
        <fullName evidence="6">RPB5 homolog</fullName>
    </alternativeName>
</protein>
<dbReference type="InterPro" id="IPR005571">
    <property type="entry name" value="RNA_pol_Rpb5_N"/>
</dbReference>
<sequence>LSCVFTVVFFMAEDDREIFRLWKIRQNAFQMCRDRGFLVTSYELDQNFEDFVRQYGDRPSEGKPARSDLSFLVSHEEDATENLFVYFADERKVGIKTIKNVCLRLQSENMNRAIMIVQEPMTAIARHSVADLSPKYKLEQFLEAELMVNIIRHELVPRHVIMSSKEKDELLDRYKIKEHQLPRIQSTDPVARYYGVVRGQLYLFSFYFKGSQFYGKEKCKGRIYVVTGANSGIGKEIVRELNYRGAVVYMACRSLEKGYSAIDDLVKLGCSADRLHILQLDQSSFESVKAFVDKLNSLTNKLDGIVLNAGVMYVPRYQLTKDGHEYIWQVNYLSTVLLCESLIPLLEKCRDEGRVVIISSNAHLWINDLNIHSIDRRNYWSSVKAYGRSKLAQVMYTVARSAMLRREGYLVTINACHPGVVNTPLFRQVPILGNSTFQSVIAPFAWYFLKNAKDGAQTPLYCLLSKELGSVSGKYFCEMKQAEVNPLVENSEARQALFEYSLDACNLVKDEKAVLRFQMNSTGLLILTQRSSTLKIGIEFLLLKACQHVKDTLFISVHENLVRQLTTENICNFVQHTYNASCSLDKSLDVRLMVDSLKRIGDCKRKLNPETCLLLDCDLNQLGDFFTSKERLHLPMQMVMLHFDKQLADMSGLPTQMTTFCSMEKFSKAPQTLPTYKHIVLGGTFDRLHDGHKFLLTIALLLTKRQLTCGITCGSMLTKLIQPVKERCKIVEQFLTDVDPSVCLDIVPIEDSFGPSIDDASMDCIVGSEETASGILRVNEKRKNKNLPELAAYAVSLLQVTQKNGGVNKLSSSEARKQLLGSTLRPFEKLKSKSESKPFIIGLTGGIASGKSKIAEYLNHWGACVIDCDKIGHQSYSPNTAVYEKLVNTFGKRIVNQCTGEIDRGCLGKIVFSNPAALKELNEIVWPEILSLVKFQVDSMKERKKIVVIEAAVLIQAGWQKFVDEVWASFIPVDEAVKRLVERNKLTEEDARRRLNAQLSNDEIIKNSHVVFCSLWHYNCTKMQALDHLLQKHGVICGNASICDHSAHSTSLCFAYSFVDPCVKNRYTRIDAWKEHSTAAYAETCYSKLYPLSSLGFAD</sequence>
<evidence type="ECO:0000313" key="10">
    <source>
        <dbReference type="EMBL" id="KRX27763.1"/>
    </source>
</evidence>
<accession>A0A0V0SN63</accession>
<dbReference type="InterPro" id="IPR035913">
    <property type="entry name" value="RPB5-like_sf"/>
</dbReference>
<name>A0A0V0SN63_9BILA</name>
<evidence type="ECO:0000259" key="7">
    <source>
        <dbReference type="Pfam" id="PF01191"/>
    </source>
</evidence>
<dbReference type="GO" id="GO:0000428">
    <property type="term" value="C:DNA-directed RNA polymerase complex"/>
    <property type="evidence" value="ECO:0007669"/>
    <property type="project" value="UniProtKB-KW"/>
</dbReference>
<dbReference type="PANTHER" id="PTHR43157">
    <property type="entry name" value="PHOSPHATIDYLINOSITOL-GLYCAN BIOSYNTHESIS CLASS F PROTEIN-RELATED"/>
    <property type="match status" value="1"/>
</dbReference>
<dbReference type="FunFam" id="3.40.50.620:FF:000089">
    <property type="entry name" value="Bifunctional coenzyme A synthase"/>
    <property type="match status" value="1"/>
</dbReference>
<dbReference type="PANTHER" id="PTHR43157:SF31">
    <property type="entry name" value="PHOSPHATIDYLINOSITOL-GLYCAN BIOSYNTHESIS CLASS F PROTEIN"/>
    <property type="match status" value="1"/>
</dbReference>
<dbReference type="Gene3D" id="3.40.50.300">
    <property type="entry name" value="P-loop containing nucleotide triphosphate hydrolases"/>
    <property type="match status" value="1"/>
</dbReference>
<dbReference type="AlphaFoldDB" id="A0A0V0SN63"/>
<dbReference type="OrthoDB" id="5913859at2759"/>
<evidence type="ECO:0000256" key="5">
    <source>
        <dbReference type="ARBA" id="ARBA00023002"/>
    </source>
</evidence>
<dbReference type="Gene3D" id="3.40.50.620">
    <property type="entry name" value="HUPs"/>
    <property type="match status" value="1"/>
</dbReference>
<comment type="caution">
    <text evidence="10">The sequence shown here is derived from an EMBL/GenBank/DDBJ whole genome shotgun (WGS) entry which is preliminary data.</text>
</comment>
<dbReference type="InterPro" id="IPR014729">
    <property type="entry name" value="Rossmann-like_a/b/a_fold"/>
</dbReference>
<dbReference type="SUPFAM" id="SSF55287">
    <property type="entry name" value="RPB5-like RNA polymerase subunit"/>
    <property type="match status" value="1"/>
</dbReference>
<dbReference type="Pfam" id="PF00106">
    <property type="entry name" value="adh_short"/>
    <property type="match status" value="1"/>
</dbReference>
<dbReference type="FunFam" id="3.40.1340.10:FF:000001">
    <property type="entry name" value="DNA-directed RNA polymerases I, II, and III subunit RPABC1"/>
    <property type="match status" value="1"/>
</dbReference>
<dbReference type="GO" id="GO:0003677">
    <property type="term" value="F:DNA binding"/>
    <property type="evidence" value="ECO:0007669"/>
    <property type="project" value="InterPro"/>
</dbReference>
<feature type="domain" description="Cytidyltransferase-like" evidence="8">
    <location>
        <begin position="680"/>
        <end position="817"/>
    </location>
</feature>
<dbReference type="Proteomes" id="UP000054630">
    <property type="component" value="Unassembled WGS sequence"/>
</dbReference>
<proteinExistence type="inferred from homology"/>
<dbReference type="SUPFAM" id="SSF52540">
    <property type="entry name" value="P-loop containing nucleoside triphosphate hydrolases"/>
    <property type="match status" value="1"/>
</dbReference>
<keyword evidence="2" id="KW-0804">Transcription</keyword>
<dbReference type="GO" id="GO:0015937">
    <property type="term" value="P:coenzyme A biosynthetic process"/>
    <property type="evidence" value="ECO:0007669"/>
    <property type="project" value="InterPro"/>
</dbReference>